<sequence>MVTRIDTALIWIVEHSYIRYILHVFYCDLQLVLPVHTISFDYCKPINTTYSDNTKIQLCMKVDNTQNHTLQLKQKQIRI</sequence>
<evidence type="ECO:0000313" key="5">
    <source>
        <dbReference type="EMBL" id="ABG73348.1"/>
    </source>
</evidence>
<evidence type="ECO:0000313" key="8">
    <source>
        <dbReference type="EMBL" id="ABG73352.1"/>
    </source>
</evidence>
<evidence type="ECO:0000313" key="12">
    <source>
        <dbReference type="EMBL" id="ACM16733.1"/>
    </source>
</evidence>
<evidence type="ECO:0000313" key="4">
    <source>
        <dbReference type="EMBL" id="ABG73347.1"/>
    </source>
</evidence>
<dbReference type="EMBL" id="DQ657308">
    <property type="protein sequence ID" value="ABG73347.1"/>
    <property type="molecule type" value="Genomic_DNA"/>
</dbReference>
<evidence type="ECO:0000313" key="3">
    <source>
        <dbReference type="EMBL" id="ABG73346.1"/>
    </source>
</evidence>
<organism evidence="11">
    <name type="scientific">Drosophila melanogaster</name>
    <name type="common">Fruit fly</name>
    <dbReference type="NCBI Taxonomy" id="7227"/>
    <lineage>
        <taxon>Eukaryota</taxon>
        <taxon>Metazoa</taxon>
        <taxon>Ecdysozoa</taxon>
        <taxon>Arthropoda</taxon>
        <taxon>Hexapoda</taxon>
        <taxon>Insecta</taxon>
        <taxon>Pterygota</taxon>
        <taxon>Neoptera</taxon>
        <taxon>Endopterygota</taxon>
        <taxon>Diptera</taxon>
        <taxon>Brachycera</taxon>
        <taxon>Muscomorpha</taxon>
        <taxon>Ephydroidea</taxon>
        <taxon>Drosophilidae</taxon>
        <taxon>Drosophila</taxon>
        <taxon>Sophophora</taxon>
    </lineage>
</organism>
<dbReference type="EMBL" id="DQ657311">
    <property type="protein sequence ID" value="ABG73350.1"/>
    <property type="molecule type" value="Genomic_DNA"/>
</dbReference>
<dbReference type="EMBL" id="DQ657305">
    <property type="protein sequence ID" value="ABG73344.1"/>
    <property type="molecule type" value="Genomic_DNA"/>
</dbReference>
<dbReference type="EMBL" id="DQ657306">
    <property type="protein sequence ID" value="ABG73345.1"/>
    <property type="molecule type" value="Genomic_DNA"/>
</dbReference>
<dbReference type="EMBL" id="DQ657307">
    <property type="protein sequence ID" value="ABG73346.1"/>
    <property type="molecule type" value="Genomic_DNA"/>
</dbReference>
<evidence type="ECO:0000313" key="2">
    <source>
        <dbReference type="EMBL" id="ABG73345.1"/>
    </source>
</evidence>
<dbReference type="UCSC" id="CG32690-RA">
    <property type="organism name" value="d. melanogaster"/>
</dbReference>
<name>Q8IRL6_DROME</name>
<dbReference type="EMBL" id="BT032851">
    <property type="protein sequence ID" value="ACM16733.1"/>
    <property type="molecule type" value="mRNA"/>
</dbReference>
<dbReference type="EMBL" id="DQ657314">
    <property type="protein sequence ID" value="ABG73353.1"/>
    <property type="molecule type" value="Genomic_DNA"/>
</dbReference>
<proteinExistence type="evidence at transcript level"/>
<evidence type="ECO:0000313" key="11">
    <source>
        <dbReference type="EMBL" id="ABG73356.1"/>
    </source>
</evidence>
<dbReference type="AlphaFoldDB" id="Q8IRL6"/>
<evidence type="ECO:0000313" key="7">
    <source>
        <dbReference type="EMBL" id="ABG73350.1"/>
    </source>
</evidence>
<evidence type="ECO:0000313" key="1">
    <source>
        <dbReference type="EMBL" id="ABG73344.1"/>
    </source>
</evidence>
<dbReference type="EMBL" id="DQ657313">
    <property type="protein sequence ID" value="ABG73352.1"/>
    <property type="molecule type" value="Genomic_DNA"/>
</dbReference>
<dbReference type="EMBL" id="DQ657310">
    <property type="protein sequence ID" value="ABG73349.1"/>
    <property type="molecule type" value="Genomic_DNA"/>
</dbReference>
<reference evidence="12" key="2">
    <citation type="submission" date="2009-01" db="EMBL/GenBank/DDBJ databases">
        <authorList>
            <person name="Carlson J."/>
            <person name="Booth B."/>
            <person name="Frise E."/>
            <person name="Park S."/>
            <person name="Wan K."/>
            <person name="Yu C."/>
            <person name="Celniker S."/>
        </authorList>
    </citation>
    <scope>NUCLEOTIDE SEQUENCE</scope>
    <source>
        <strain evidence="12">Berkeley</strain>
    </source>
</reference>
<dbReference type="EMBL" id="DQ657309">
    <property type="protein sequence ID" value="ABG73348.1"/>
    <property type="molecule type" value="Genomic_DNA"/>
</dbReference>
<dbReference type="EMBL" id="DQ657318">
    <property type="protein sequence ID" value="ABG73356.1"/>
    <property type="molecule type" value="Genomic_DNA"/>
</dbReference>
<protein>
    <submittedName>
        <fullName evidence="11">CG32690</fullName>
    </submittedName>
    <submittedName>
        <fullName evidence="12">LP10814p</fullName>
    </submittedName>
</protein>
<accession>Q8IRL6</accession>
<reference evidence="11" key="1">
    <citation type="journal article" date="2006" name="Proc. Natl. Acad. Sci. U.S.A.">
        <title>Novel genes derived from noncoding DNA in Drosophila melanogaster are frequently X-linked and exhibit testis-biased expression.</title>
        <authorList>
            <person name="Levine M.T."/>
            <person name="Jones C.D."/>
            <person name="Kern A.D."/>
            <person name="Lindfors H.A."/>
            <person name="Begun D.J."/>
        </authorList>
    </citation>
    <scope>NUCLEOTIDE SEQUENCE</scope>
    <source>
        <strain evidence="1">301A</strain>
        <strain evidence="5">303</strain>
        <strain evidence="2">306</strain>
        <strain evidence="3">313</strain>
        <strain evidence="4">315</strain>
        <strain evidence="6">362A</strain>
        <strain evidence="7">707A</strain>
        <strain evidence="10">MW10</strain>
        <strain evidence="8">MW3</strain>
        <strain evidence="11">MW45</strain>
        <strain evidence="9">MW7</strain>
    </source>
</reference>
<evidence type="ECO:0000313" key="9">
    <source>
        <dbReference type="EMBL" id="ABG73353.1"/>
    </source>
</evidence>
<dbReference type="EMBL" id="DQ657315">
    <property type="protein sequence ID" value="ABG73354.1"/>
    <property type="molecule type" value="Genomic_DNA"/>
</dbReference>
<gene>
    <name evidence="12" type="primary">CG32690-RA</name>
    <name evidence="11" type="ORF">CG32690</name>
</gene>
<evidence type="ECO:0000313" key="6">
    <source>
        <dbReference type="EMBL" id="ABG73349.1"/>
    </source>
</evidence>
<evidence type="ECO:0000313" key="10">
    <source>
        <dbReference type="EMBL" id="ABG73354.1"/>
    </source>
</evidence>